<dbReference type="EMBL" id="CP077713">
    <property type="protein sequence ID" value="QXJ33629.1"/>
    <property type="molecule type" value="Genomic_DNA"/>
</dbReference>
<dbReference type="EMBL" id="CP077715">
    <property type="protein sequence ID" value="QXJ30595.1"/>
    <property type="molecule type" value="Genomic_DNA"/>
</dbReference>
<keyword evidence="4" id="KW-1185">Reference proteome</keyword>
<name>A0A8F5BSL2_9CREN</name>
<dbReference type="Proteomes" id="UP000693941">
    <property type="component" value="Chromosome"/>
</dbReference>
<proteinExistence type="predicted"/>
<sequence>MSKYYNFYGKKIPLNYYLRKNFSTMIYSSLATLSLSL</sequence>
<evidence type="ECO:0000313" key="3">
    <source>
        <dbReference type="Proteomes" id="UP000693941"/>
    </source>
</evidence>
<dbReference type="AlphaFoldDB" id="A0A8F5BSL2"/>
<accession>A0A8F5BSL2</accession>
<gene>
    <name evidence="1" type="ORF">J5U21_00241</name>
    <name evidence="2" type="ORF">J5U22_00171</name>
</gene>
<organism evidence="1 3">
    <name type="scientific">Saccharolobus shibatae</name>
    <dbReference type="NCBI Taxonomy" id="2286"/>
    <lineage>
        <taxon>Archaea</taxon>
        <taxon>Thermoproteota</taxon>
        <taxon>Thermoprotei</taxon>
        <taxon>Sulfolobales</taxon>
        <taxon>Sulfolobaceae</taxon>
        <taxon>Saccharolobus</taxon>
    </lineage>
</organism>
<reference evidence="1 4" key="1">
    <citation type="journal article" date="2021" name="Environ. Microbiol.">
        <title>New insights into the diversity and evolution of the archaeal mobilome from three complete genomes of Saccharolobus shibatae.</title>
        <authorList>
            <person name="Medvedeva S."/>
            <person name="Brandt D."/>
            <person name="Cvirkaite-Krupovic V."/>
            <person name="Liu Y."/>
            <person name="Severinov K."/>
            <person name="Ishino S."/>
            <person name="Ishino Y."/>
            <person name="Prangishvili D."/>
            <person name="Kalinowski J."/>
            <person name="Krupovic M."/>
        </authorList>
    </citation>
    <scope>NUCLEOTIDE SEQUENCE</scope>
    <source>
        <strain evidence="1">BEU9</strain>
        <strain evidence="2 4">S38A</strain>
    </source>
</reference>
<dbReference type="Proteomes" id="UP000694036">
    <property type="component" value="Chromosome"/>
</dbReference>
<protein>
    <submittedName>
        <fullName evidence="1">Uncharacterized protein</fullName>
    </submittedName>
</protein>
<evidence type="ECO:0000313" key="2">
    <source>
        <dbReference type="EMBL" id="QXJ33629.1"/>
    </source>
</evidence>
<evidence type="ECO:0000313" key="4">
    <source>
        <dbReference type="Proteomes" id="UP000694036"/>
    </source>
</evidence>
<evidence type="ECO:0000313" key="1">
    <source>
        <dbReference type="EMBL" id="QXJ30595.1"/>
    </source>
</evidence>